<feature type="domain" description="Conserved hypothetical protein CHP02679 N terminus" evidence="2">
    <location>
        <begin position="37"/>
        <end position="123"/>
    </location>
</feature>
<feature type="domain" description="Wadjet protein JetD C-terminal" evidence="1">
    <location>
        <begin position="262"/>
        <end position="402"/>
    </location>
</feature>
<evidence type="ECO:0000259" key="2">
    <source>
        <dbReference type="Pfam" id="PF11796"/>
    </source>
</evidence>
<accession>A0A317D8N6</accession>
<evidence type="ECO:0008006" key="5">
    <source>
        <dbReference type="Google" id="ProtNLM"/>
    </source>
</evidence>
<dbReference type="RefSeq" id="WP_109817755.1">
    <property type="nucleotide sequence ID" value="NZ_QGKR01000186.1"/>
</dbReference>
<reference evidence="3 4" key="1">
    <citation type="submission" date="2018-05" db="EMBL/GenBank/DDBJ databases">
        <title>Micromonospora atacamensis sp. nov., a novel actinobacteria isolated from high altitude Atacama Desert soil.</title>
        <authorList>
            <person name="Carro L."/>
            <person name="Golinska P."/>
            <person name="Klenk H.-P."/>
            <person name="Goodfellow M."/>
        </authorList>
    </citation>
    <scope>NUCLEOTIDE SEQUENCE [LARGE SCALE GENOMIC DNA]</scope>
    <source>
        <strain evidence="3 4">5R2A7</strain>
    </source>
</reference>
<dbReference type="InterPro" id="IPR024534">
    <property type="entry name" value="JetD_C"/>
</dbReference>
<dbReference type="InterPro" id="IPR024466">
    <property type="entry name" value="CHP02679_N"/>
</dbReference>
<gene>
    <name evidence="3" type="ORF">DKT68_13470</name>
</gene>
<dbReference type="Gene3D" id="3.40.1360.10">
    <property type="match status" value="1"/>
</dbReference>
<dbReference type="Pfam" id="PF11796">
    <property type="entry name" value="DUF3323"/>
    <property type="match status" value="1"/>
</dbReference>
<name>A0A317D8N6_9ACTN</name>
<protein>
    <recommendedName>
        <fullName evidence="5">Wadjet protein JetD C-terminal domain-containing protein</fullName>
    </recommendedName>
</protein>
<proteinExistence type="predicted"/>
<dbReference type="Proteomes" id="UP000245410">
    <property type="component" value="Unassembled WGS sequence"/>
</dbReference>
<dbReference type="OrthoDB" id="8527901at2"/>
<dbReference type="Pfam" id="PF09983">
    <property type="entry name" value="JetD_C"/>
    <property type="match status" value="1"/>
</dbReference>
<sequence>MTPPLPEAVRHALDRPELALLWQRIRKQLERTDAQPRGTVRIPIPDHRTASELGAILGRRLTGHIGKNTQVDLGKLDQILRAGPAQLGLPDVIVALTGEQLLQKQVQLTTRTAGNQQVWQELLDIMDGVPQMADERALLAKSPVGPVQHPPDDTAAITRSWQVYEPAIRAACIWWRAHNDGRRMAARQLAGLAFRDTKKWTDQRRVAFANLVQRPFDQAVDEADVPIKMSGPLVWKFQDTIAHAATARPWIGLPAQGIRTLGYIECDAKGILVVENVEAFEKVCLLDGVTERWLCVWNQGNPRKRLMRFLADLNLMVAAWCDLDAYGIRMMANLEKGIGRSVTPVGMSLALWRTGTKLIQTDQQLAWARDVAANFSTRGPALLRELAVAIAETGDCCEQETLYEQVLPTLDATLRAFEHSGA</sequence>
<evidence type="ECO:0000259" key="1">
    <source>
        <dbReference type="Pfam" id="PF09983"/>
    </source>
</evidence>
<organism evidence="3 4">
    <name type="scientific">Micromonospora acroterricola</name>
    <dbReference type="NCBI Taxonomy" id="2202421"/>
    <lineage>
        <taxon>Bacteria</taxon>
        <taxon>Bacillati</taxon>
        <taxon>Actinomycetota</taxon>
        <taxon>Actinomycetes</taxon>
        <taxon>Micromonosporales</taxon>
        <taxon>Micromonosporaceae</taxon>
        <taxon>Micromonospora</taxon>
    </lineage>
</organism>
<keyword evidence="4" id="KW-1185">Reference proteome</keyword>
<evidence type="ECO:0000313" key="3">
    <source>
        <dbReference type="EMBL" id="PWR08995.1"/>
    </source>
</evidence>
<comment type="caution">
    <text evidence="3">The sequence shown here is derived from an EMBL/GenBank/DDBJ whole genome shotgun (WGS) entry which is preliminary data.</text>
</comment>
<dbReference type="AlphaFoldDB" id="A0A317D8N6"/>
<evidence type="ECO:0000313" key="4">
    <source>
        <dbReference type="Proteomes" id="UP000245410"/>
    </source>
</evidence>
<dbReference type="EMBL" id="QGKR01000186">
    <property type="protein sequence ID" value="PWR08995.1"/>
    <property type="molecule type" value="Genomic_DNA"/>
</dbReference>